<name>A0ABP8G1Y3_9BACT</name>
<dbReference type="PANTHER" id="PTHR11733">
    <property type="entry name" value="ZINC METALLOPROTEASE FAMILY M13 NEPRILYSIN-RELATED"/>
    <property type="match status" value="1"/>
</dbReference>
<proteinExistence type="inferred from homology"/>
<dbReference type="InterPro" id="IPR024079">
    <property type="entry name" value="MetalloPept_cat_dom_sf"/>
</dbReference>
<evidence type="ECO:0000256" key="3">
    <source>
        <dbReference type="ARBA" id="ARBA00022670"/>
    </source>
</evidence>
<dbReference type="SUPFAM" id="SSF55486">
    <property type="entry name" value="Metalloproteases ('zincins'), catalytic domain"/>
    <property type="match status" value="1"/>
</dbReference>
<dbReference type="PANTHER" id="PTHR11733:SF167">
    <property type="entry name" value="FI17812P1-RELATED"/>
    <property type="match status" value="1"/>
</dbReference>
<dbReference type="PRINTS" id="PR00786">
    <property type="entry name" value="NEPRILYSIN"/>
</dbReference>
<sequence>MKKTDMLWLATALTGVMAAGCSKSATVSQTTTPASETAVAVEAEPNVPGIGLKMENLDRSISPCEDFNQYANGGWLKNNPIPSSESRWGSFNELADQNNATLRAVVNAAVASTNAPKGSSIQLVGDFYAAGMDSAAIEKTGLSALRTELTRINGIRDKASLMQTIAYLKTIGTGGLFSMGVGQDDKNSTQNVVNLYQGGLGLPDRDYYLNTDVRSKNIRDEYQKHVASMLQLLGDNPATAAKNAASIMAMETRMAKASMTRVQQRDPHATYNKMTIAQLQNLAPNFNWPTLLKNMSVGSAQEVVVGQPEFFKEASAMLTAVPISDWKNYLRWNLARSYAAYLPQAFVQENFNFYSKFLSGAKTMQPRWKRVLGVTDRNIGEALGQAYVDKTFSPEAKAKALEMVNNLRAAFQEHVKNLDWMSEATKTQAMAKLNAFAVKIGYPDKWKDYKGLNVDRTSYVKNVMNANQWRFYENTSKLGKPVDRMEWGMTPPTVNAYYNPSMNEIVFPAGILQPPFFDPKADDAVNYGGMGAVIGHELTHGFDDQGSQYDPQGNLRDWWTAEDKAKFKERTDLVDRQFSAMQPLDSVFVNGKLTMGENIADIGGLNIAFTALQKAIANKNVGKIDGFTPEQRFFLAWAQIWRTNATESFLRQQVQTDPHSPATFRINGPLSNMPQFYKAFNCGPGNKMYRPEAERVHIW</sequence>
<evidence type="ECO:0000256" key="1">
    <source>
        <dbReference type="ARBA" id="ARBA00001947"/>
    </source>
</evidence>
<dbReference type="EMBL" id="BAABGX010000003">
    <property type="protein sequence ID" value="GAA4315733.1"/>
    <property type="molecule type" value="Genomic_DNA"/>
</dbReference>
<keyword evidence="7" id="KW-0482">Metalloprotease</keyword>
<dbReference type="InterPro" id="IPR008753">
    <property type="entry name" value="Peptidase_M13_N"/>
</dbReference>
<keyword evidence="4" id="KW-0479">Metal-binding</keyword>
<dbReference type="InterPro" id="IPR000718">
    <property type="entry name" value="Peptidase_M13"/>
</dbReference>
<keyword evidence="3" id="KW-0645">Protease</keyword>
<keyword evidence="8" id="KW-0732">Signal</keyword>
<evidence type="ECO:0000256" key="7">
    <source>
        <dbReference type="ARBA" id="ARBA00023049"/>
    </source>
</evidence>
<dbReference type="PROSITE" id="PS51885">
    <property type="entry name" value="NEPRILYSIN"/>
    <property type="match status" value="1"/>
</dbReference>
<feature type="signal peptide" evidence="8">
    <location>
        <begin position="1"/>
        <end position="18"/>
    </location>
</feature>
<feature type="domain" description="Peptidase M13 N-terminal" evidence="10">
    <location>
        <begin position="63"/>
        <end position="443"/>
    </location>
</feature>
<dbReference type="Pfam" id="PF05649">
    <property type="entry name" value="Peptidase_M13_N"/>
    <property type="match status" value="1"/>
</dbReference>
<gene>
    <name evidence="11" type="ORF">GCM10023183_36610</name>
</gene>
<dbReference type="PROSITE" id="PS51257">
    <property type="entry name" value="PROKAR_LIPOPROTEIN"/>
    <property type="match status" value="1"/>
</dbReference>
<keyword evidence="5" id="KW-0378">Hydrolase</keyword>
<dbReference type="InterPro" id="IPR018497">
    <property type="entry name" value="Peptidase_M13_C"/>
</dbReference>
<dbReference type="Gene3D" id="1.10.1380.10">
    <property type="entry name" value="Neutral endopeptidase , domain2"/>
    <property type="match status" value="1"/>
</dbReference>
<evidence type="ECO:0000259" key="9">
    <source>
        <dbReference type="Pfam" id="PF01431"/>
    </source>
</evidence>
<organism evidence="11 12">
    <name type="scientific">Nibribacter koreensis</name>
    <dbReference type="NCBI Taxonomy" id="1084519"/>
    <lineage>
        <taxon>Bacteria</taxon>
        <taxon>Pseudomonadati</taxon>
        <taxon>Bacteroidota</taxon>
        <taxon>Cytophagia</taxon>
        <taxon>Cytophagales</taxon>
        <taxon>Hymenobacteraceae</taxon>
        <taxon>Nibribacter</taxon>
    </lineage>
</organism>
<evidence type="ECO:0000256" key="8">
    <source>
        <dbReference type="SAM" id="SignalP"/>
    </source>
</evidence>
<comment type="cofactor">
    <cofactor evidence="1">
        <name>Zn(2+)</name>
        <dbReference type="ChEBI" id="CHEBI:29105"/>
    </cofactor>
</comment>
<comment type="similarity">
    <text evidence="2">Belongs to the peptidase M13 family.</text>
</comment>
<evidence type="ECO:0000256" key="5">
    <source>
        <dbReference type="ARBA" id="ARBA00022801"/>
    </source>
</evidence>
<comment type="caution">
    <text evidence="11">The sequence shown here is derived from an EMBL/GenBank/DDBJ whole genome shotgun (WGS) entry which is preliminary data.</text>
</comment>
<dbReference type="RefSeq" id="WP_345169510.1">
    <property type="nucleotide sequence ID" value="NZ_BAABGX010000003.1"/>
</dbReference>
<keyword evidence="6" id="KW-0862">Zinc</keyword>
<feature type="chain" id="PRO_5045355968" evidence="8">
    <location>
        <begin position="19"/>
        <end position="699"/>
    </location>
</feature>
<evidence type="ECO:0000313" key="12">
    <source>
        <dbReference type="Proteomes" id="UP001501844"/>
    </source>
</evidence>
<protein>
    <submittedName>
        <fullName evidence="11">M13 family metallopeptidase</fullName>
    </submittedName>
</protein>
<accession>A0ABP8G1Y3</accession>
<feature type="domain" description="Peptidase M13 C-terminal" evidence="9">
    <location>
        <begin position="495"/>
        <end position="695"/>
    </location>
</feature>
<reference evidence="12" key="1">
    <citation type="journal article" date="2019" name="Int. J. Syst. Evol. Microbiol.">
        <title>The Global Catalogue of Microorganisms (GCM) 10K type strain sequencing project: providing services to taxonomists for standard genome sequencing and annotation.</title>
        <authorList>
            <consortium name="The Broad Institute Genomics Platform"/>
            <consortium name="The Broad Institute Genome Sequencing Center for Infectious Disease"/>
            <person name="Wu L."/>
            <person name="Ma J."/>
        </authorList>
    </citation>
    <scope>NUCLEOTIDE SEQUENCE [LARGE SCALE GENOMIC DNA]</scope>
    <source>
        <strain evidence="12">JCM 17917</strain>
    </source>
</reference>
<keyword evidence="12" id="KW-1185">Reference proteome</keyword>
<dbReference type="Gene3D" id="3.40.390.10">
    <property type="entry name" value="Collagenase (Catalytic Domain)"/>
    <property type="match status" value="1"/>
</dbReference>
<dbReference type="InterPro" id="IPR042089">
    <property type="entry name" value="Peptidase_M13_dom_2"/>
</dbReference>
<evidence type="ECO:0000256" key="6">
    <source>
        <dbReference type="ARBA" id="ARBA00022833"/>
    </source>
</evidence>
<evidence type="ECO:0000313" key="11">
    <source>
        <dbReference type="EMBL" id="GAA4315733.1"/>
    </source>
</evidence>
<evidence type="ECO:0000256" key="2">
    <source>
        <dbReference type="ARBA" id="ARBA00007357"/>
    </source>
</evidence>
<dbReference type="CDD" id="cd08662">
    <property type="entry name" value="M13"/>
    <property type="match status" value="1"/>
</dbReference>
<dbReference type="Proteomes" id="UP001501844">
    <property type="component" value="Unassembled WGS sequence"/>
</dbReference>
<evidence type="ECO:0000259" key="10">
    <source>
        <dbReference type="Pfam" id="PF05649"/>
    </source>
</evidence>
<evidence type="ECO:0000256" key="4">
    <source>
        <dbReference type="ARBA" id="ARBA00022723"/>
    </source>
</evidence>
<dbReference type="Pfam" id="PF01431">
    <property type="entry name" value="Peptidase_M13"/>
    <property type="match status" value="1"/>
</dbReference>